<dbReference type="NCBIfam" id="TIGR01297">
    <property type="entry name" value="CDF"/>
    <property type="match status" value="1"/>
</dbReference>
<sequence length="315" mass="35006">MSLTSDRPQEHNHFFLGDRHNHNERKVWMVIVLTTIMMVIEIIGGHIYGSMALVADGWHMSTHAGAMLITALAYRYARHHIDDPRFTFSTGKVGDLAGFASAIILALISLLIGWDSIVRLLNPTPINFVNAIEVASVGLVVNLVCAWLLKDDHHHGHGHSHGHDHSHHHGHHHDNNFKAAYVHILADALTSIFAIAALLLGKRYGWVWADPLMGVVGALVIINWSWSLIKDSGSILLDAAPKGIVIQQEIQEAISPFCNYINDLHVWQVGPGHFSAIVVVTTDNLYTPSFYKEKLRHIHEISHISIEIQALDKAA</sequence>
<dbReference type="RefSeq" id="WP_141919974.1">
    <property type="nucleotide sequence ID" value="NZ_VFOF01000001.1"/>
</dbReference>
<keyword evidence="6 7" id="KW-0472">Membrane</keyword>
<feature type="transmembrane region" description="Helical" evidence="7">
    <location>
        <begin position="126"/>
        <end position="149"/>
    </location>
</feature>
<dbReference type="PANTHER" id="PTHR45755:SF4">
    <property type="entry name" value="ZINC TRANSPORTER 7"/>
    <property type="match status" value="1"/>
</dbReference>
<evidence type="ECO:0000313" key="9">
    <source>
        <dbReference type="EMBL" id="TQL17653.1"/>
    </source>
</evidence>
<feature type="transmembrane region" description="Helical" evidence="7">
    <location>
        <begin position="96"/>
        <end position="114"/>
    </location>
</feature>
<evidence type="ECO:0000256" key="4">
    <source>
        <dbReference type="ARBA" id="ARBA00022989"/>
    </source>
</evidence>
<comment type="subcellular location">
    <subcellularLocation>
        <location evidence="1">Membrane</location>
        <topology evidence="1">Multi-pass membrane protein</topology>
    </subcellularLocation>
</comment>
<dbReference type="GO" id="GO:0016020">
    <property type="term" value="C:membrane"/>
    <property type="evidence" value="ECO:0007669"/>
    <property type="project" value="UniProtKB-SubCell"/>
</dbReference>
<evidence type="ECO:0000256" key="7">
    <source>
        <dbReference type="SAM" id="Phobius"/>
    </source>
</evidence>
<comment type="caution">
    <text evidence="9">The sequence shown here is derived from an EMBL/GenBank/DDBJ whole genome shotgun (WGS) entry which is preliminary data.</text>
</comment>
<evidence type="ECO:0000256" key="3">
    <source>
        <dbReference type="ARBA" id="ARBA00022692"/>
    </source>
</evidence>
<keyword evidence="3 7" id="KW-0812">Transmembrane</keyword>
<keyword evidence="5" id="KW-0406">Ion transport</keyword>
<dbReference type="NCBIfam" id="NF033827">
    <property type="entry name" value="CDF_efflux_DmeF"/>
    <property type="match status" value="1"/>
</dbReference>
<name>A0A542W261_ZYMMB</name>
<feature type="domain" description="Cation efflux protein transmembrane" evidence="8">
    <location>
        <begin position="28"/>
        <end position="237"/>
    </location>
</feature>
<organism evidence="9 10">
    <name type="scientific">Zymomonas mobilis</name>
    <dbReference type="NCBI Taxonomy" id="542"/>
    <lineage>
        <taxon>Bacteria</taxon>
        <taxon>Pseudomonadati</taxon>
        <taxon>Pseudomonadota</taxon>
        <taxon>Alphaproteobacteria</taxon>
        <taxon>Sphingomonadales</taxon>
        <taxon>Zymomonadaceae</taxon>
        <taxon>Zymomonas</taxon>
    </lineage>
</organism>
<feature type="transmembrane region" description="Helical" evidence="7">
    <location>
        <begin position="27"/>
        <end position="48"/>
    </location>
</feature>
<evidence type="ECO:0000256" key="6">
    <source>
        <dbReference type="ARBA" id="ARBA00023136"/>
    </source>
</evidence>
<proteinExistence type="predicted"/>
<evidence type="ECO:0000313" key="10">
    <source>
        <dbReference type="Proteomes" id="UP000316887"/>
    </source>
</evidence>
<dbReference type="AlphaFoldDB" id="A0A542W261"/>
<reference evidence="9 10" key="1">
    <citation type="submission" date="2019-06" db="EMBL/GenBank/DDBJ databases">
        <title>Genome sequencing of Zymomonas mobilis strains for genetic engineering and biofuel applications.</title>
        <authorList>
            <person name="Teravest M."/>
        </authorList>
    </citation>
    <scope>NUCLEOTIDE SEQUENCE [LARGE SCALE GENOMIC DNA]</scope>
    <source>
        <strain evidence="9 10">AN0101</strain>
    </source>
</reference>
<gene>
    <name evidence="9" type="ORF">FBY58_1251</name>
</gene>
<keyword evidence="4 7" id="KW-1133">Transmembrane helix</keyword>
<dbReference type="Proteomes" id="UP000316887">
    <property type="component" value="Unassembled WGS sequence"/>
</dbReference>
<dbReference type="InterPro" id="IPR045316">
    <property type="entry name" value="Msc2-like"/>
</dbReference>
<feature type="transmembrane region" description="Helical" evidence="7">
    <location>
        <begin position="180"/>
        <end position="200"/>
    </location>
</feature>
<evidence type="ECO:0000256" key="2">
    <source>
        <dbReference type="ARBA" id="ARBA00022448"/>
    </source>
</evidence>
<evidence type="ECO:0000256" key="1">
    <source>
        <dbReference type="ARBA" id="ARBA00004141"/>
    </source>
</evidence>
<keyword evidence="2" id="KW-0813">Transport</keyword>
<dbReference type="Pfam" id="PF01545">
    <property type="entry name" value="Cation_efflux"/>
    <property type="match status" value="1"/>
</dbReference>
<dbReference type="GO" id="GO:0005385">
    <property type="term" value="F:zinc ion transmembrane transporter activity"/>
    <property type="evidence" value="ECO:0007669"/>
    <property type="project" value="InterPro"/>
</dbReference>
<protein>
    <submittedName>
        <fullName evidence="9">Cation diffusion facilitator family transporter</fullName>
    </submittedName>
</protein>
<dbReference type="InterPro" id="IPR002524">
    <property type="entry name" value="Cation_efflux"/>
</dbReference>
<feature type="transmembrane region" description="Helical" evidence="7">
    <location>
        <begin position="206"/>
        <end position="226"/>
    </location>
</feature>
<dbReference type="InterPro" id="IPR027469">
    <property type="entry name" value="Cation_efflux_TMD_sf"/>
</dbReference>
<evidence type="ECO:0000256" key="5">
    <source>
        <dbReference type="ARBA" id="ARBA00023065"/>
    </source>
</evidence>
<dbReference type="SUPFAM" id="SSF161111">
    <property type="entry name" value="Cation efflux protein transmembrane domain-like"/>
    <property type="match status" value="1"/>
</dbReference>
<dbReference type="GO" id="GO:0006882">
    <property type="term" value="P:intracellular zinc ion homeostasis"/>
    <property type="evidence" value="ECO:0007669"/>
    <property type="project" value="InterPro"/>
</dbReference>
<accession>A0A542W261</accession>
<evidence type="ECO:0000259" key="8">
    <source>
        <dbReference type="Pfam" id="PF01545"/>
    </source>
</evidence>
<dbReference type="EMBL" id="VFOF01000001">
    <property type="protein sequence ID" value="TQL17653.1"/>
    <property type="molecule type" value="Genomic_DNA"/>
</dbReference>
<dbReference type="OrthoDB" id="271709at2"/>
<dbReference type="InterPro" id="IPR058533">
    <property type="entry name" value="Cation_efflux_TM"/>
</dbReference>
<dbReference type="PANTHER" id="PTHR45755">
    <property type="match status" value="1"/>
</dbReference>
<dbReference type="Gene3D" id="1.20.1510.10">
    <property type="entry name" value="Cation efflux protein transmembrane domain"/>
    <property type="match status" value="1"/>
</dbReference>